<keyword evidence="2" id="KW-0521">NADP</keyword>
<evidence type="ECO:0000256" key="3">
    <source>
        <dbReference type="ARBA" id="ARBA00023002"/>
    </source>
</evidence>
<evidence type="ECO:0000256" key="2">
    <source>
        <dbReference type="ARBA" id="ARBA00022857"/>
    </source>
</evidence>
<protein>
    <submittedName>
        <fullName evidence="4">Retinol dehydrogenase-related protein</fullName>
    </submittedName>
</protein>
<dbReference type="Pfam" id="PF00106">
    <property type="entry name" value="adh_short"/>
    <property type="match status" value="1"/>
</dbReference>
<reference evidence="4" key="1">
    <citation type="submission" date="2023-06" db="EMBL/GenBank/DDBJ databases">
        <title>Survivors Of The Sea: Transcriptome response of Skeletonema marinoi to long-term dormancy.</title>
        <authorList>
            <person name="Pinder M.I.M."/>
            <person name="Kourtchenko O."/>
            <person name="Robertson E.K."/>
            <person name="Larsson T."/>
            <person name="Maumus F."/>
            <person name="Osuna-Cruz C.M."/>
            <person name="Vancaester E."/>
            <person name="Stenow R."/>
            <person name="Vandepoele K."/>
            <person name="Ploug H."/>
            <person name="Bruchert V."/>
            <person name="Godhe A."/>
            <person name="Topel M."/>
        </authorList>
    </citation>
    <scope>NUCLEOTIDE SEQUENCE</scope>
    <source>
        <strain evidence="4">R05AC</strain>
    </source>
</reference>
<dbReference type="PANTHER" id="PTHR24320">
    <property type="entry name" value="RETINOL DEHYDROGENASE"/>
    <property type="match status" value="1"/>
</dbReference>
<dbReference type="SUPFAM" id="SSF51735">
    <property type="entry name" value="NAD(P)-binding Rossmann-fold domains"/>
    <property type="match status" value="1"/>
</dbReference>
<accession>A0AAD8Y656</accession>
<evidence type="ECO:0000313" key="4">
    <source>
        <dbReference type="EMBL" id="KAK1739923.1"/>
    </source>
</evidence>
<dbReference type="EMBL" id="JATAAI010000017">
    <property type="protein sequence ID" value="KAK1739923.1"/>
    <property type="molecule type" value="Genomic_DNA"/>
</dbReference>
<dbReference type="InterPro" id="IPR002347">
    <property type="entry name" value="SDR_fam"/>
</dbReference>
<comment type="caution">
    <text evidence="4">The sequence shown here is derived from an EMBL/GenBank/DDBJ whole genome shotgun (WGS) entry which is preliminary data.</text>
</comment>
<gene>
    <name evidence="4" type="ORF">QTG54_009682</name>
</gene>
<dbReference type="GO" id="GO:0016491">
    <property type="term" value="F:oxidoreductase activity"/>
    <property type="evidence" value="ECO:0007669"/>
    <property type="project" value="UniProtKB-KW"/>
</dbReference>
<dbReference type="PRINTS" id="PR00081">
    <property type="entry name" value="GDHRDH"/>
</dbReference>
<keyword evidence="5" id="KW-1185">Reference proteome</keyword>
<comment type="similarity">
    <text evidence="1">Belongs to the short-chain dehydrogenases/reductases (SDR) family.</text>
</comment>
<evidence type="ECO:0000313" key="5">
    <source>
        <dbReference type="Proteomes" id="UP001224775"/>
    </source>
</evidence>
<keyword evidence="3" id="KW-0560">Oxidoreductase</keyword>
<name>A0AAD8Y656_9STRA</name>
<organism evidence="4 5">
    <name type="scientific">Skeletonema marinoi</name>
    <dbReference type="NCBI Taxonomy" id="267567"/>
    <lineage>
        <taxon>Eukaryota</taxon>
        <taxon>Sar</taxon>
        <taxon>Stramenopiles</taxon>
        <taxon>Ochrophyta</taxon>
        <taxon>Bacillariophyta</taxon>
        <taxon>Coscinodiscophyceae</taxon>
        <taxon>Thalassiosirophycidae</taxon>
        <taxon>Thalassiosirales</taxon>
        <taxon>Skeletonemataceae</taxon>
        <taxon>Skeletonema</taxon>
        <taxon>Skeletonema marinoi-dohrnii complex</taxon>
    </lineage>
</organism>
<sequence>MAASNIHKLGALIAAIVALAIGLLQSPLSRQYPIFHWLVHLDHSLIGMLPAFTPTNSWRYTNEQLQTADLRGQVALITGANSGIGFEISKALSRQGATVVLGCRSPQRCFKAADDIRSDELYSGASVTPLLMDVSNLTKVQQAAKIFLRNNDKLDMLFLNAGIFTDEDNLLSVDGIETTFATNVVGHHLLYRMLEPLLLNSTMARVVSTSSLAGLVWVPKDIQIPTTVKELNDWKPPLVFNWSPDFIQPFYKYGRSKLAQVAWSKALTRRLGENSSVYVNAAHPGAVATPLTKNKNHPPNIPDFVQNWRATLVNNVCWSSEEGALTELYLGVAMDELKEKQVRGRYFHPQSIEVTNSHAESVELQENVWQLSEGLVEKFL</sequence>
<proteinExistence type="inferred from homology"/>
<dbReference type="Proteomes" id="UP001224775">
    <property type="component" value="Unassembled WGS sequence"/>
</dbReference>
<dbReference type="InterPro" id="IPR036291">
    <property type="entry name" value="NAD(P)-bd_dom_sf"/>
</dbReference>
<dbReference type="PANTHER" id="PTHR24320:SF282">
    <property type="entry name" value="WW DOMAIN-CONTAINING OXIDOREDUCTASE"/>
    <property type="match status" value="1"/>
</dbReference>
<dbReference type="AlphaFoldDB" id="A0AAD8Y656"/>
<evidence type="ECO:0000256" key="1">
    <source>
        <dbReference type="ARBA" id="ARBA00006484"/>
    </source>
</evidence>
<dbReference type="Gene3D" id="3.40.50.720">
    <property type="entry name" value="NAD(P)-binding Rossmann-like Domain"/>
    <property type="match status" value="1"/>
</dbReference>